<evidence type="ECO:0000256" key="6">
    <source>
        <dbReference type="ARBA" id="ARBA00023136"/>
    </source>
</evidence>
<dbReference type="SUPFAM" id="SSF161098">
    <property type="entry name" value="MetI-like"/>
    <property type="match status" value="1"/>
</dbReference>
<dbReference type="Pfam" id="PF00528">
    <property type="entry name" value="BPD_transp_1"/>
    <property type="match status" value="1"/>
</dbReference>
<dbReference type="InterPro" id="IPR035906">
    <property type="entry name" value="MetI-like_sf"/>
</dbReference>
<keyword evidence="10" id="KW-1185">Reference proteome</keyword>
<feature type="transmembrane region" description="Helical" evidence="7">
    <location>
        <begin position="99"/>
        <end position="118"/>
    </location>
</feature>
<evidence type="ECO:0000256" key="3">
    <source>
        <dbReference type="ARBA" id="ARBA00022475"/>
    </source>
</evidence>
<gene>
    <name evidence="9" type="primary">ssuC_8</name>
    <name evidence="9" type="ORF">ROA7023_02899</name>
</gene>
<keyword evidence="3" id="KW-1003">Cell membrane</keyword>
<dbReference type="PANTHER" id="PTHR30151">
    <property type="entry name" value="ALKANE SULFONATE ABC TRANSPORTER-RELATED, MEMBRANE SUBUNIT"/>
    <property type="match status" value="1"/>
</dbReference>
<comment type="subcellular location">
    <subcellularLocation>
        <location evidence="1 7">Cell membrane</location>
        <topology evidence="1 7">Multi-pass membrane protein</topology>
    </subcellularLocation>
</comment>
<feature type="domain" description="ABC transmembrane type-1" evidence="8">
    <location>
        <begin position="33"/>
        <end position="214"/>
    </location>
</feature>
<comment type="similarity">
    <text evidence="7">Belongs to the binding-protein-dependent transport system permease family.</text>
</comment>
<dbReference type="Gene3D" id="1.10.3720.10">
    <property type="entry name" value="MetI-like"/>
    <property type="match status" value="1"/>
</dbReference>
<proteinExistence type="inferred from homology"/>
<evidence type="ECO:0000256" key="4">
    <source>
        <dbReference type="ARBA" id="ARBA00022692"/>
    </source>
</evidence>
<reference evidence="9 10" key="1">
    <citation type="submission" date="2017-03" db="EMBL/GenBank/DDBJ databases">
        <authorList>
            <person name="Afonso C.L."/>
            <person name="Miller P.J."/>
            <person name="Scott M.A."/>
            <person name="Spackman E."/>
            <person name="Goraichik I."/>
            <person name="Dimitrov K.M."/>
            <person name="Suarez D.L."/>
            <person name="Swayne D.E."/>
        </authorList>
    </citation>
    <scope>NUCLEOTIDE SEQUENCE [LARGE SCALE GENOMIC DNA]</scope>
    <source>
        <strain evidence="9 10">CECT 7023</strain>
    </source>
</reference>
<dbReference type="EMBL" id="FWFZ01000015">
    <property type="protein sequence ID" value="SLN61987.1"/>
    <property type="molecule type" value="Genomic_DNA"/>
</dbReference>
<keyword evidence="5 7" id="KW-1133">Transmembrane helix</keyword>
<sequence length="234" mass="24305">MPHQVAGNAIFNLVSSERLPGIGLPSGGYLPHLLFTARNVLTGGVIGVAVGIAAGLASAERREIGQVLGPIMSLFGTMPIIVLAPFFLIWFGLSGTAQVVQVAIYSAAILYVFTLRGVNNLSPAFSEYAATLGASATTRFLRVRLPGSLPEIFGGLRIAFAGNWGIAAATEMLGGQYGSGRVIVALRSVYDLTGIMAVVALLAVLALLVDGTLLAIRARLLRWASVANLSGAAR</sequence>
<dbReference type="GO" id="GO:0005886">
    <property type="term" value="C:plasma membrane"/>
    <property type="evidence" value="ECO:0007669"/>
    <property type="project" value="UniProtKB-SubCell"/>
</dbReference>
<keyword evidence="6 7" id="KW-0472">Membrane</keyword>
<accession>A0A1Y5TH75</accession>
<dbReference type="AlphaFoldDB" id="A0A1Y5TH75"/>
<protein>
    <submittedName>
        <fullName evidence="9">Putative aliphatic sulfonates transport permease protein SsuC</fullName>
    </submittedName>
</protein>
<name>A0A1Y5TH75_9RHOB</name>
<feature type="transmembrane region" description="Helical" evidence="7">
    <location>
        <begin position="194"/>
        <end position="216"/>
    </location>
</feature>
<dbReference type="OrthoDB" id="9786495at2"/>
<evidence type="ECO:0000256" key="1">
    <source>
        <dbReference type="ARBA" id="ARBA00004651"/>
    </source>
</evidence>
<dbReference type="GO" id="GO:0055085">
    <property type="term" value="P:transmembrane transport"/>
    <property type="evidence" value="ECO:0007669"/>
    <property type="project" value="InterPro"/>
</dbReference>
<dbReference type="InterPro" id="IPR000515">
    <property type="entry name" value="MetI-like"/>
</dbReference>
<dbReference type="Proteomes" id="UP000193900">
    <property type="component" value="Unassembled WGS sequence"/>
</dbReference>
<feature type="transmembrane region" description="Helical" evidence="7">
    <location>
        <begin position="152"/>
        <end position="174"/>
    </location>
</feature>
<dbReference type="PANTHER" id="PTHR30151:SF0">
    <property type="entry name" value="ABC TRANSPORTER PERMEASE PROTEIN MJ0413-RELATED"/>
    <property type="match status" value="1"/>
</dbReference>
<evidence type="ECO:0000313" key="9">
    <source>
        <dbReference type="EMBL" id="SLN61987.1"/>
    </source>
</evidence>
<keyword evidence="4 7" id="KW-0812">Transmembrane</keyword>
<evidence type="ECO:0000259" key="8">
    <source>
        <dbReference type="PROSITE" id="PS50928"/>
    </source>
</evidence>
<feature type="transmembrane region" description="Helical" evidence="7">
    <location>
        <begin position="40"/>
        <end position="59"/>
    </location>
</feature>
<evidence type="ECO:0000256" key="2">
    <source>
        <dbReference type="ARBA" id="ARBA00022448"/>
    </source>
</evidence>
<dbReference type="CDD" id="cd06261">
    <property type="entry name" value="TM_PBP2"/>
    <property type="match status" value="1"/>
</dbReference>
<keyword evidence="2 7" id="KW-0813">Transport</keyword>
<evidence type="ECO:0000256" key="7">
    <source>
        <dbReference type="RuleBase" id="RU363032"/>
    </source>
</evidence>
<feature type="transmembrane region" description="Helical" evidence="7">
    <location>
        <begin position="71"/>
        <end position="93"/>
    </location>
</feature>
<evidence type="ECO:0000256" key="5">
    <source>
        <dbReference type="ARBA" id="ARBA00022989"/>
    </source>
</evidence>
<organism evidence="9 10">
    <name type="scientific">Roseisalinus antarcticus</name>
    <dbReference type="NCBI Taxonomy" id="254357"/>
    <lineage>
        <taxon>Bacteria</taxon>
        <taxon>Pseudomonadati</taxon>
        <taxon>Pseudomonadota</taxon>
        <taxon>Alphaproteobacteria</taxon>
        <taxon>Rhodobacterales</taxon>
        <taxon>Roseobacteraceae</taxon>
        <taxon>Roseisalinus</taxon>
    </lineage>
</organism>
<dbReference type="PROSITE" id="PS50928">
    <property type="entry name" value="ABC_TM1"/>
    <property type="match status" value="1"/>
</dbReference>
<dbReference type="RefSeq" id="WP_159458525.1">
    <property type="nucleotide sequence ID" value="NZ_FWFZ01000015.1"/>
</dbReference>
<evidence type="ECO:0000313" key="10">
    <source>
        <dbReference type="Proteomes" id="UP000193900"/>
    </source>
</evidence>